<dbReference type="GO" id="GO:0015074">
    <property type="term" value="P:DNA integration"/>
    <property type="evidence" value="ECO:0007669"/>
    <property type="project" value="InterPro"/>
</dbReference>
<dbReference type="Pfam" id="PF13565">
    <property type="entry name" value="HTH_32"/>
    <property type="match status" value="1"/>
</dbReference>
<keyword evidence="10" id="KW-1185">Reference proteome</keyword>
<dbReference type="STRING" id="1526658.BHK69_00650"/>
<dbReference type="Pfam" id="PF13683">
    <property type="entry name" value="rve_3"/>
    <property type="match status" value="1"/>
</dbReference>
<accession>A0A1D7U8C1</accession>
<dbReference type="InterPro" id="IPR012337">
    <property type="entry name" value="RNaseH-like_sf"/>
</dbReference>
<sequence>MPWRESCAMDERVRFIADWLAGDVSMTELCEVYGISRKAGYKWRARYEAEGASGLANRSSAPLAHGLATPAPLVEKILDLRRARPSWGPRKIVAKLEQLHPDLSWPSHSTAHEILKRQGLISGRRLRRRPPPRLGALTTPERPNHVWAVDHKGWVTLGDGERCEPLTLADSYSRFVLAVSAGDGVHTAQAKPVMQRAFQVYGLPEVIRSDNGPPFASTSASGLSALSAWWIKLGIQPERTRPGSPQENGRLERFHLTLLEAMRPASLNRAAQAQRLEAFRRDYNHERPHQALGQKPPASFYNPSPRSMPDKLPQPDYPSDRTIRRVRSNGEIKIEGRLVQICSALKGEPVALEATEHGWCVWFYKQPIGLIDHQGQKLSPIYPG</sequence>
<dbReference type="EMBL" id="CP017147">
    <property type="protein sequence ID" value="AOO83740.1"/>
    <property type="molecule type" value="Genomic_DNA"/>
</dbReference>
<dbReference type="KEGG" id="bvv:BHK69_27045"/>
<dbReference type="EMBL" id="CP017147">
    <property type="protein sequence ID" value="AOO83616.1"/>
    <property type="molecule type" value="Genomic_DNA"/>
</dbReference>
<dbReference type="KEGG" id="bvv:BHK69_08210"/>
<dbReference type="Proteomes" id="UP000094969">
    <property type="component" value="Chromosome"/>
</dbReference>
<dbReference type="Gene3D" id="1.10.10.10">
    <property type="entry name" value="Winged helix-like DNA-binding domain superfamily/Winged helix DNA-binding domain"/>
    <property type="match status" value="1"/>
</dbReference>
<gene>
    <name evidence="3" type="ORF">BHK69_00650</name>
    <name evidence="4" type="ORF">BHK69_08210</name>
    <name evidence="5" type="ORF">BHK69_12425</name>
    <name evidence="6" type="ORF">BHK69_14250</name>
    <name evidence="7" type="ORF">BHK69_27045</name>
    <name evidence="8" type="ORF">BHK69_27805</name>
    <name evidence="9" type="ORF">BHK69_29565</name>
</gene>
<evidence type="ECO:0000313" key="5">
    <source>
        <dbReference type="EMBL" id="AOO81160.1"/>
    </source>
</evidence>
<proteinExistence type="predicted"/>
<dbReference type="InterPro" id="IPR036388">
    <property type="entry name" value="WH-like_DNA-bd_sf"/>
</dbReference>
<name>A0A1D7U8C1_9HYPH</name>
<evidence type="ECO:0000313" key="6">
    <source>
        <dbReference type="EMBL" id="AOO81461.1"/>
    </source>
</evidence>
<evidence type="ECO:0000256" key="1">
    <source>
        <dbReference type="SAM" id="MobiDB-lite"/>
    </source>
</evidence>
<dbReference type="EMBL" id="CP017147">
    <property type="protein sequence ID" value="AOO84039.1"/>
    <property type="molecule type" value="Genomic_DNA"/>
</dbReference>
<dbReference type="PANTHER" id="PTHR47515">
    <property type="entry name" value="LOW CALCIUM RESPONSE LOCUS PROTEIN T"/>
    <property type="match status" value="1"/>
</dbReference>
<evidence type="ECO:0000313" key="10">
    <source>
        <dbReference type="Proteomes" id="UP000094969"/>
    </source>
</evidence>
<dbReference type="EMBL" id="CP017147">
    <property type="protein sequence ID" value="AOO81160.1"/>
    <property type="molecule type" value="Genomic_DNA"/>
</dbReference>
<feature type="domain" description="Integrase catalytic" evidence="2">
    <location>
        <begin position="139"/>
        <end position="304"/>
    </location>
</feature>
<dbReference type="OrthoDB" id="9803878at2"/>
<dbReference type="KEGG" id="bvv:BHK69_00650"/>
<evidence type="ECO:0000259" key="2">
    <source>
        <dbReference type="PROSITE" id="PS50994"/>
    </source>
</evidence>
<dbReference type="KEGG" id="bvv:BHK69_12425"/>
<dbReference type="KEGG" id="bvv:BHK69_29565"/>
<dbReference type="InterPro" id="IPR036397">
    <property type="entry name" value="RNaseH_sf"/>
</dbReference>
<dbReference type="AlphaFoldDB" id="A0A1D7U8C1"/>
<dbReference type="InterPro" id="IPR001584">
    <property type="entry name" value="Integrase_cat-core"/>
</dbReference>
<evidence type="ECO:0000313" key="8">
    <source>
        <dbReference type="EMBL" id="AOO83740.1"/>
    </source>
</evidence>
<reference evidence="7" key="2">
    <citation type="submission" date="2016-09" db="EMBL/GenBank/DDBJ databases">
        <authorList>
            <person name="Capua I."/>
            <person name="De Benedictis P."/>
            <person name="Joannis T."/>
            <person name="Lombin L.H."/>
            <person name="Cattoli G."/>
        </authorList>
    </citation>
    <scope>NUCLEOTIDE SEQUENCE</scope>
    <source>
        <strain evidence="7">Vaf18</strain>
    </source>
</reference>
<dbReference type="EMBL" id="CP017147">
    <property type="protein sequence ID" value="AOO81461.1"/>
    <property type="molecule type" value="Genomic_DNA"/>
</dbReference>
<evidence type="ECO:0000313" key="4">
    <source>
        <dbReference type="EMBL" id="AOO80447.1"/>
    </source>
</evidence>
<dbReference type="EMBL" id="CP017147">
    <property type="protein sequence ID" value="AOO79201.1"/>
    <property type="molecule type" value="Genomic_DNA"/>
</dbReference>
<dbReference type="Gene3D" id="3.30.420.10">
    <property type="entry name" value="Ribonuclease H-like superfamily/Ribonuclease H"/>
    <property type="match status" value="1"/>
</dbReference>
<dbReference type="EMBL" id="CP017147">
    <property type="protein sequence ID" value="AOO80447.1"/>
    <property type="molecule type" value="Genomic_DNA"/>
</dbReference>
<dbReference type="InterPro" id="IPR009057">
    <property type="entry name" value="Homeodomain-like_sf"/>
</dbReference>
<evidence type="ECO:0000313" key="9">
    <source>
        <dbReference type="EMBL" id="AOO84039.1"/>
    </source>
</evidence>
<evidence type="ECO:0000313" key="3">
    <source>
        <dbReference type="EMBL" id="AOO79201.1"/>
    </source>
</evidence>
<protein>
    <recommendedName>
        <fullName evidence="2">Integrase catalytic domain-containing protein</fullName>
    </recommendedName>
</protein>
<dbReference type="PROSITE" id="PS50994">
    <property type="entry name" value="INTEGRASE"/>
    <property type="match status" value="1"/>
</dbReference>
<dbReference type="GO" id="GO:0003676">
    <property type="term" value="F:nucleic acid binding"/>
    <property type="evidence" value="ECO:0007669"/>
    <property type="project" value="InterPro"/>
</dbReference>
<evidence type="ECO:0000313" key="7">
    <source>
        <dbReference type="EMBL" id="AOO83616.1"/>
    </source>
</evidence>
<dbReference type="NCBIfam" id="NF033577">
    <property type="entry name" value="transpos_IS481"/>
    <property type="match status" value="1"/>
</dbReference>
<dbReference type="PANTHER" id="PTHR47515:SF2">
    <property type="entry name" value="INTEGRASE CORE DOMAIN PROTEIN"/>
    <property type="match status" value="1"/>
</dbReference>
<dbReference type="KEGG" id="bvv:BHK69_14250"/>
<reference evidence="7 10" key="1">
    <citation type="journal article" date="2015" name="Antonie Van Leeuwenhoek">
        <title>Bosea vaviloviae sp. nov., a new species of slow-growing rhizobia isolated from nodules of the relict species Vavilovia formosa (Stev.) Fed.</title>
        <authorList>
            <person name="Safronova V.I."/>
            <person name="Kuznetsova I.G."/>
            <person name="Sazanova A.L."/>
            <person name="Kimeklis A.K."/>
            <person name="Belimov A.A."/>
            <person name="Andronov E.E."/>
            <person name="Pinaev A.G."/>
            <person name="Chizhevskaya E.P."/>
            <person name="Pukhaev A.R."/>
            <person name="Popov K.P."/>
            <person name="Willems A."/>
            <person name="Tikhonovich I.A."/>
        </authorList>
    </citation>
    <scope>NUCLEOTIDE SEQUENCE [LARGE SCALE GENOMIC DNA]</scope>
    <source>
        <strain evidence="7 10">Vaf18</strain>
    </source>
</reference>
<dbReference type="KEGG" id="bvv:BHK69_27805"/>
<feature type="region of interest" description="Disordered" evidence="1">
    <location>
        <begin position="286"/>
        <end position="319"/>
    </location>
</feature>
<dbReference type="SUPFAM" id="SSF53098">
    <property type="entry name" value="Ribonuclease H-like"/>
    <property type="match status" value="1"/>
</dbReference>
<dbReference type="SUPFAM" id="SSF46689">
    <property type="entry name" value="Homeodomain-like"/>
    <property type="match status" value="1"/>
</dbReference>
<organism evidence="7 10">
    <name type="scientific">Bosea vaviloviae</name>
    <dbReference type="NCBI Taxonomy" id="1526658"/>
    <lineage>
        <taxon>Bacteria</taxon>
        <taxon>Pseudomonadati</taxon>
        <taxon>Pseudomonadota</taxon>
        <taxon>Alphaproteobacteria</taxon>
        <taxon>Hyphomicrobiales</taxon>
        <taxon>Boseaceae</taxon>
        <taxon>Bosea</taxon>
    </lineage>
</organism>
<dbReference type="InterPro" id="IPR047656">
    <property type="entry name" value="IS481-like_transpos"/>
</dbReference>